<name>A0A915CU07_9BILA</name>
<keyword evidence="1" id="KW-1185">Reference proteome</keyword>
<dbReference type="AlphaFoldDB" id="A0A915CU07"/>
<organism evidence="1 2">
    <name type="scientific">Ditylenchus dipsaci</name>
    <dbReference type="NCBI Taxonomy" id="166011"/>
    <lineage>
        <taxon>Eukaryota</taxon>
        <taxon>Metazoa</taxon>
        <taxon>Ecdysozoa</taxon>
        <taxon>Nematoda</taxon>
        <taxon>Chromadorea</taxon>
        <taxon>Rhabditida</taxon>
        <taxon>Tylenchina</taxon>
        <taxon>Tylenchomorpha</taxon>
        <taxon>Sphaerularioidea</taxon>
        <taxon>Anguinidae</taxon>
        <taxon>Anguininae</taxon>
        <taxon>Ditylenchus</taxon>
    </lineage>
</organism>
<proteinExistence type="predicted"/>
<evidence type="ECO:0000313" key="2">
    <source>
        <dbReference type="WBParaSite" id="jg12597"/>
    </source>
</evidence>
<sequence>MRCQIIGTLNELENQQLKILASKRDELCEAIPCLNHWRDAVFAIYCKDVLNLSQEVVASSLPVVGGRKQLDDDEDQPTSKPKITETPIVDEPFKTLDAQIIHKTLFGGLPNSNSGNIFARDADLAGEFNKILEWIEDQMEKQDIDTVTLVALSSFAIVFMRKLWMATLDYRS</sequence>
<reference evidence="2" key="1">
    <citation type="submission" date="2022-11" db="UniProtKB">
        <authorList>
            <consortium name="WormBaseParasite"/>
        </authorList>
    </citation>
    <scope>IDENTIFICATION</scope>
</reference>
<accession>A0A915CU07</accession>
<dbReference type="WBParaSite" id="jg12597">
    <property type="protein sequence ID" value="jg12597"/>
    <property type="gene ID" value="jg12597"/>
</dbReference>
<dbReference type="Proteomes" id="UP000887574">
    <property type="component" value="Unplaced"/>
</dbReference>
<protein>
    <submittedName>
        <fullName evidence="2">Uncharacterized protein</fullName>
    </submittedName>
</protein>
<evidence type="ECO:0000313" key="1">
    <source>
        <dbReference type="Proteomes" id="UP000887574"/>
    </source>
</evidence>